<gene>
    <name evidence="5" type="ORF">C0J50_9463</name>
</gene>
<evidence type="ECO:0000256" key="2">
    <source>
        <dbReference type="ARBA" id="ARBA00023130"/>
    </source>
</evidence>
<dbReference type="EMBL" id="MU577552">
    <property type="protein sequence ID" value="KAI5609504.1"/>
    <property type="molecule type" value="Genomic_DNA"/>
</dbReference>
<comment type="caution">
    <text evidence="5">The sequence shown here is derived from an EMBL/GenBank/DDBJ whole genome shotgun (WGS) entry which is preliminary data.</text>
</comment>
<dbReference type="InterPro" id="IPR013783">
    <property type="entry name" value="Ig-like_fold"/>
</dbReference>
<organism evidence="5 6">
    <name type="scientific">Silurus asotus</name>
    <name type="common">Amur catfish</name>
    <name type="synonym">Parasilurus asotus</name>
    <dbReference type="NCBI Taxonomy" id="30991"/>
    <lineage>
        <taxon>Eukaryota</taxon>
        <taxon>Metazoa</taxon>
        <taxon>Chordata</taxon>
        <taxon>Craniata</taxon>
        <taxon>Vertebrata</taxon>
        <taxon>Euteleostomi</taxon>
        <taxon>Actinopterygii</taxon>
        <taxon>Neopterygii</taxon>
        <taxon>Teleostei</taxon>
        <taxon>Ostariophysi</taxon>
        <taxon>Siluriformes</taxon>
        <taxon>Siluridae</taxon>
        <taxon>Silurus</taxon>
    </lineage>
</organism>
<evidence type="ECO:0000313" key="5">
    <source>
        <dbReference type="EMBL" id="KAI5609504.1"/>
    </source>
</evidence>
<evidence type="ECO:0000256" key="3">
    <source>
        <dbReference type="ARBA" id="ARBA00043265"/>
    </source>
</evidence>
<protein>
    <recommendedName>
        <fullName evidence="4">Immunoglobulin V-set domain-containing protein</fullName>
    </recommendedName>
</protein>
<keyword evidence="3" id="KW-1280">Immunoglobulin</keyword>
<evidence type="ECO:0000256" key="1">
    <source>
        <dbReference type="ARBA" id="ARBA00022859"/>
    </source>
</evidence>
<dbReference type="InterPro" id="IPR036179">
    <property type="entry name" value="Ig-like_dom_sf"/>
</dbReference>
<dbReference type="SUPFAM" id="SSF48726">
    <property type="entry name" value="Immunoglobulin"/>
    <property type="match status" value="1"/>
</dbReference>
<dbReference type="InterPro" id="IPR013106">
    <property type="entry name" value="Ig_V-set"/>
</dbReference>
<sequence length="128" mass="14704">MVWMRQAPGKGLEWVATITQDSSSKYYSSAVNGRFTISRDNSKMQVYLHMNSVGTEDTAVYYCASDTQRYFSLDISTKTHACSSHMTNSHFHQQRVHGAQRTKIFTLSMNKILTLVDFYCMWINVNVV</sequence>
<accession>A0AAD5A583</accession>
<dbReference type="GO" id="GO:0002250">
    <property type="term" value="P:adaptive immune response"/>
    <property type="evidence" value="ECO:0007669"/>
    <property type="project" value="UniProtKB-KW"/>
</dbReference>
<dbReference type="AlphaFoldDB" id="A0AAD5A583"/>
<evidence type="ECO:0000313" key="6">
    <source>
        <dbReference type="Proteomes" id="UP001205998"/>
    </source>
</evidence>
<dbReference type="Proteomes" id="UP001205998">
    <property type="component" value="Unassembled WGS sequence"/>
</dbReference>
<keyword evidence="1" id="KW-0391">Immunity</keyword>
<dbReference type="InterPro" id="IPR050199">
    <property type="entry name" value="IgHV"/>
</dbReference>
<keyword evidence="6" id="KW-1185">Reference proteome</keyword>
<name>A0AAD5A583_SILAS</name>
<dbReference type="PANTHER" id="PTHR23266">
    <property type="entry name" value="IMMUNOGLOBULIN HEAVY CHAIN"/>
    <property type="match status" value="1"/>
</dbReference>
<proteinExistence type="predicted"/>
<reference evidence="5" key="1">
    <citation type="submission" date="2018-07" db="EMBL/GenBank/DDBJ databases">
        <title>Comparative genomics of catfishes provides insights into carnivory and benthic adaptation.</title>
        <authorList>
            <person name="Zhang Y."/>
            <person name="Wang D."/>
            <person name="Peng Z."/>
            <person name="Zheng S."/>
            <person name="Shao F."/>
            <person name="Tao W."/>
        </authorList>
    </citation>
    <scope>NUCLEOTIDE SEQUENCE</scope>
    <source>
        <strain evidence="5">Chongqing</strain>
    </source>
</reference>
<dbReference type="GO" id="GO:0019814">
    <property type="term" value="C:immunoglobulin complex"/>
    <property type="evidence" value="ECO:0007669"/>
    <property type="project" value="UniProtKB-KW"/>
</dbReference>
<dbReference type="Pfam" id="PF07686">
    <property type="entry name" value="V-set"/>
    <property type="match status" value="1"/>
</dbReference>
<feature type="domain" description="Immunoglobulin V-set" evidence="4">
    <location>
        <begin position="1"/>
        <end position="65"/>
    </location>
</feature>
<dbReference type="GO" id="GO:0005576">
    <property type="term" value="C:extracellular region"/>
    <property type="evidence" value="ECO:0007669"/>
    <property type="project" value="UniProtKB-ARBA"/>
</dbReference>
<dbReference type="Gene3D" id="2.60.40.10">
    <property type="entry name" value="Immunoglobulins"/>
    <property type="match status" value="1"/>
</dbReference>
<dbReference type="SMART" id="SM00406">
    <property type="entry name" value="IGv"/>
    <property type="match status" value="1"/>
</dbReference>
<keyword evidence="2" id="KW-1064">Adaptive immunity</keyword>
<evidence type="ECO:0000259" key="4">
    <source>
        <dbReference type="SMART" id="SM00406"/>
    </source>
</evidence>